<evidence type="ECO:0000313" key="1">
    <source>
        <dbReference type="EMBL" id="CAG8849034.1"/>
    </source>
</evidence>
<protein>
    <submittedName>
        <fullName evidence="1">15953_t:CDS:1</fullName>
    </submittedName>
</protein>
<proteinExistence type="predicted"/>
<gene>
    <name evidence="1" type="ORF">RPERSI_LOCUS35412</name>
</gene>
<accession>A0ACA9SYD6</accession>
<comment type="caution">
    <text evidence="1">The sequence shown here is derived from an EMBL/GenBank/DDBJ whole genome shotgun (WGS) entry which is preliminary data.</text>
</comment>
<organism evidence="1 2">
    <name type="scientific">Racocetra persica</name>
    <dbReference type="NCBI Taxonomy" id="160502"/>
    <lineage>
        <taxon>Eukaryota</taxon>
        <taxon>Fungi</taxon>
        <taxon>Fungi incertae sedis</taxon>
        <taxon>Mucoromycota</taxon>
        <taxon>Glomeromycotina</taxon>
        <taxon>Glomeromycetes</taxon>
        <taxon>Diversisporales</taxon>
        <taxon>Gigasporaceae</taxon>
        <taxon>Racocetra</taxon>
    </lineage>
</organism>
<evidence type="ECO:0000313" key="2">
    <source>
        <dbReference type="Proteomes" id="UP000789920"/>
    </source>
</evidence>
<sequence length="40" mass="4722">RRGRPPVLDESAHNRLTQLVLSNHRMTKKKIQDKLEQQEA</sequence>
<feature type="non-terminal residue" evidence="1">
    <location>
        <position position="1"/>
    </location>
</feature>
<keyword evidence="2" id="KW-1185">Reference proteome</keyword>
<reference evidence="1" key="1">
    <citation type="submission" date="2021-06" db="EMBL/GenBank/DDBJ databases">
        <authorList>
            <person name="Kallberg Y."/>
            <person name="Tangrot J."/>
            <person name="Rosling A."/>
        </authorList>
    </citation>
    <scope>NUCLEOTIDE SEQUENCE</scope>
    <source>
        <strain evidence="1">MA461A</strain>
    </source>
</reference>
<dbReference type="Proteomes" id="UP000789920">
    <property type="component" value="Unassembled WGS sequence"/>
</dbReference>
<feature type="non-terminal residue" evidence="1">
    <location>
        <position position="40"/>
    </location>
</feature>
<dbReference type="EMBL" id="CAJVQC010163524">
    <property type="protein sequence ID" value="CAG8849034.1"/>
    <property type="molecule type" value="Genomic_DNA"/>
</dbReference>
<name>A0ACA9SYD6_9GLOM</name>